<dbReference type="EMBL" id="FR687361">
    <property type="protein sequence ID" value="CBW77305.1"/>
    <property type="molecule type" value="Genomic_DNA"/>
</dbReference>
<sequence length="265" mass="29443">MLFGSGILMKKVGIGLMLLATFVRASVAQGTPTASEVDQERQRIETQRKQMFDASNPATLTRKGAMPSVHDIERERQKVERERKSMFDANNPAIQNSANVFPNVPTPERVGIDIEAITRQYERKAEARKMDDLMIFASFTMPRESLKRLVSQANRVGASVVLYGFKNNSFKDTVQAINALDEPAGNVVVNPNAFNKYKIKVVPTIVLAEAATLDSVDNEGRALHDQFAAVAGDVSLDYALDEIGRNLPQFNHVANRYIQQLRGHP</sequence>
<dbReference type="Proteomes" id="UP000007437">
    <property type="component" value="Plasmid pBRH02"/>
</dbReference>
<name>E5AW03_MYCRK</name>
<keyword evidence="2" id="KW-0614">Plasmid</keyword>
<dbReference type="AlphaFoldDB" id="E5AW03"/>
<evidence type="ECO:0000313" key="2">
    <source>
        <dbReference type="EMBL" id="CBW77305.1"/>
    </source>
</evidence>
<geneLocation type="plasmid" evidence="2 3">
    <name>pBRH02</name>
</geneLocation>
<evidence type="ECO:0000313" key="3">
    <source>
        <dbReference type="Proteomes" id="UP000007437"/>
    </source>
</evidence>
<evidence type="ECO:0000256" key="1">
    <source>
        <dbReference type="SAM" id="SignalP"/>
    </source>
</evidence>
<reference key="1">
    <citation type="submission" date="2010-09" db="EMBL/GenBank/DDBJ databases">
        <title>Complete genome sequence of Burkholderia rhizoxinica, the endosymbiont of the phytopathogenic fungus Rhizopus microsporus.</title>
        <authorList>
            <person name="Lackner G."/>
            <person name="Moebius N."/>
            <person name="Partida-Martinez L.P."/>
            <person name="Hertweck C."/>
        </authorList>
    </citation>
    <scope>NUCLEOTIDE SEQUENCE</scope>
    <source>
        <strain>HKI 454</strain>
    </source>
</reference>
<gene>
    <name evidence="2" type="ordered locus">RBRH_00652</name>
</gene>
<dbReference type="KEGG" id="brh:RBRH_00652"/>
<accession>E5AW03</accession>
<reference evidence="2 3" key="2">
    <citation type="journal article" date="2011" name="J. Bacteriol.">
        <title>Complete genome sequence of Burkholderia rhizoxinica, an endosymbiont of Rhizopus microsporus.</title>
        <authorList>
            <person name="Lackner G."/>
            <person name="Moebius N."/>
            <person name="Partida-Martinez L."/>
            <person name="Hertweck C."/>
        </authorList>
    </citation>
    <scope>NUCLEOTIDE SEQUENCE [LARGE SCALE GENOMIC DNA]</scope>
    <source>
        <strain evidence="3">DSM 19002 / CIP 109453 / HKI 454</strain>
        <plasmid evidence="2 3">pBRH02</plasmid>
    </source>
</reference>
<dbReference type="Pfam" id="PF09673">
    <property type="entry name" value="TrbC_Ftype"/>
    <property type="match status" value="1"/>
</dbReference>
<feature type="chain" id="PRO_5003192791" evidence="1">
    <location>
        <begin position="26"/>
        <end position="265"/>
    </location>
</feature>
<dbReference type="InterPro" id="IPR014113">
    <property type="entry name" value="T4SS_TrbC_subgr"/>
</dbReference>
<feature type="signal peptide" evidence="1">
    <location>
        <begin position="1"/>
        <end position="25"/>
    </location>
</feature>
<proteinExistence type="predicted"/>
<keyword evidence="1" id="KW-0732">Signal</keyword>
<dbReference type="InterPro" id="IPR019106">
    <property type="entry name" value="T4SS_TrbC"/>
</dbReference>
<dbReference type="HOGENOM" id="CLU_091617_0_0_4"/>
<protein>
    <submittedName>
        <fullName evidence="2">Sex pilus assembly and mating pair formation protein</fullName>
    </submittedName>
</protein>
<dbReference type="NCBIfam" id="TIGR02742">
    <property type="entry name" value="TrbC_Ftype"/>
    <property type="match status" value="1"/>
</dbReference>
<organism evidence="2 3">
    <name type="scientific">Mycetohabitans rhizoxinica (strain DSM 19002 / CIP 109453 / HKI 454)</name>
    <name type="common">Paraburkholderia rhizoxinica</name>
    <dbReference type="NCBI Taxonomy" id="882378"/>
    <lineage>
        <taxon>Bacteria</taxon>
        <taxon>Pseudomonadati</taxon>
        <taxon>Pseudomonadota</taxon>
        <taxon>Betaproteobacteria</taxon>
        <taxon>Burkholderiales</taxon>
        <taxon>Burkholderiaceae</taxon>
        <taxon>Mycetohabitans</taxon>
    </lineage>
</organism>